<dbReference type="EMBL" id="JACHIM010000005">
    <property type="protein sequence ID" value="MBB5074124.1"/>
    <property type="molecule type" value="Genomic_DNA"/>
</dbReference>
<protein>
    <submittedName>
        <fullName evidence="1">Phage-related baseplate assembly protein</fullName>
    </submittedName>
</protein>
<evidence type="ECO:0000313" key="1">
    <source>
        <dbReference type="EMBL" id="MBB5074124.1"/>
    </source>
</evidence>
<dbReference type="AlphaFoldDB" id="A0A840NRG6"/>
<proteinExistence type="predicted"/>
<dbReference type="Proteomes" id="UP000561417">
    <property type="component" value="Unassembled WGS sequence"/>
</dbReference>
<reference evidence="1 2" key="1">
    <citation type="submission" date="2020-08" db="EMBL/GenBank/DDBJ databases">
        <title>Genomic Encyclopedia of Type Strains, Phase IV (KMG-IV): sequencing the most valuable type-strain genomes for metagenomic binning, comparative biology and taxonomic classification.</title>
        <authorList>
            <person name="Goeker M."/>
        </authorList>
    </citation>
    <scope>NUCLEOTIDE SEQUENCE [LARGE SCALE GENOMIC DNA]</scope>
    <source>
        <strain evidence="1 2">DSM 28538</strain>
    </source>
</reference>
<comment type="caution">
    <text evidence="1">The sequence shown here is derived from an EMBL/GenBank/DDBJ whole genome shotgun (WGS) entry which is preliminary data.</text>
</comment>
<gene>
    <name evidence="1" type="ORF">HNQ69_001258</name>
</gene>
<accession>A0A840NRG6</accession>
<sequence>MTEFEHLPHPQLPLPQIIEELSVEAILQQKITRLTELFAVHHIPYNVEKTAYDPVVIQLQAAAYEELLLRQRINEVHGIICLRLLVEQVWII</sequence>
<name>A0A840NRG6_9HYPH</name>
<organism evidence="1 2">
    <name type="scientific">Bartonella callosciuri</name>
    <dbReference type="NCBI Taxonomy" id="686223"/>
    <lineage>
        <taxon>Bacteria</taxon>
        <taxon>Pseudomonadati</taxon>
        <taxon>Pseudomonadota</taxon>
        <taxon>Alphaproteobacteria</taxon>
        <taxon>Hyphomicrobiales</taxon>
        <taxon>Bartonellaceae</taxon>
        <taxon>Bartonella</taxon>
    </lineage>
</organism>
<keyword evidence="2" id="KW-1185">Reference proteome</keyword>
<evidence type="ECO:0000313" key="2">
    <source>
        <dbReference type="Proteomes" id="UP000561417"/>
    </source>
</evidence>